<keyword evidence="2" id="KW-0812">Transmembrane</keyword>
<evidence type="ECO:0000256" key="1">
    <source>
        <dbReference type="ARBA" id="ARBA00004167"/>
    </source>
</evidence>
<accession>A0ABV5NF88</accession>
<reference evidence="5 6" key="1">
    <citation type="submission" date="2024-09" db="EMBL/GenBank/DDBJ databases">
        <authorList>
            <person name="Sun Q."/>
            <person name="Mori K."/>
        </authorList>
    </citation>
    <scope>NUCLEOTIDE SEQUENCE [LARGE SCALE GENOMIC DNA]</scope>
    <source>
        <strain evidence="5 6">JCM 3324</strain>
    </source>
</reference>
<protein>
    <submittedName>
        <fullName evidence="5">Neutral zinc metallopeptidase</fullName>
    </submittedName>
</protein>
<dbReference type="PANTHER" id="PTHR30168:SF0">
    <property type="entry name" value="INNER MEMBRANE PROTEIN"/>
    <property type="match status" value="1"/>
</dbReference>
<dbReference type="PROSITE" id="PS51257">
    <property type="entry name" value="PROKAR_LIPOPROTEIN"/>
    <property type="match status" value="1"/>
</dbReference>
<dbReference type="Pfam" id="PF04228">
    <property type="entry name" value="Zn_peptidase"/>
    <property type="match status" value="1"/>
</dbReference>
<gene>
    <name evidence="5" type="ORF">ACFFR3_05360</name>
</gene>
<proteinExistence type="predicted"/>
<keyword evidence="3" id="KW-1133">Transmembrane helix</keyword>
<keyword evidence="6" id="KW-1185">Reference proteome</keyword>
<dbReference type="PANTHER" id="PTHR30168">
    <property type="entry name" value="PUTATIVE MEMBRANE PROTEIN YPFJ"/>
    <property type="match status" value="1"/>
</dbReference>
<dbReference type="Proteomes" id="UP001589568">
    <property type="component" value="Unassembled WGS sequence"/>
</dbReference>
<dbReference type="RefSeq" id="WP_379482683.1">
    <property type="nucleotide sequence ID" value="NZ_JBHMCF010000003.1"/>
</dbReference>
<evidence type="ECO:0000256" key="2">
    <source>
        <dbReference type="ARBA" id="ARBA00022692"/>
    </source>
</evidence>
<name>A0ABV5NF88_9ACTN</name>
<evidence type="ECO:0000256" key="4">
    <source>
        <dbReference type="ARBA" id="ARBA00023136"/>
    </source>
</evidence>
<evidence type="ECO:0000256" key="3">
    <source>
        <dbReference type="ARBA" id="ARBA00022989"/>
    </source>
</evidence>
<keyword evidence="4" id="KW-0472">Membrane</keyword>
<evidence type="ECO:0000313" key="6">
    <source>
        <dbReference type="Proteomes" id="UP001589568"/>
    </source>
</evidence>
<comment type="caution">
    <text evidence="5">The sequence shown here is derived from an EMBL/GenBank/DDBJ whole genome shotgun (WGS) entry which is preliminary data.</text>
</comment>
<sequence>MASSRPARFMAAVLTLVLAVVSTGCGVVRRESMDRARDDTFEEDVRTARTLTEEFWRLQFQESGRTYRPVNDFIPYSGRFGPSCGDQPAVPNNAFYCPLGHFIAFDQDWMESLWSEMGDGSVYVIIPHEFGHAVQAQLRTGYQLNIQMELQADCYAGAALSGMVASGALAADEGDEEELLYSLAAAGDPTDDWLDPSAHGTAEQRQRSFAAGYQNGVTAC</sequence>
<evidence type="ECO:0000313" key="5">
    <source>
        <dbReference type="EMBL" id="MFB9468922.1"/>
    </source>
</evidence>
<dbReference type="InterPro" id="IPR007343">
    <property type="entry name" value="Uncharacterised_pept_Zn_put"/>
</dbReference>
<dbReference type="EMBL" id="JBHMCF010000003">
    <property type="protein sequence ID" value="MFB9468922.1"/>
    <property type="molecule type" value="Genomic_DNA"/>
</dbReference>
<organism evidence="5 6">
    <name type="scientific">Nonomuraea salmonea</name>
    <dbReference type="NCBI Taxonomy" id="46181"/>
    <lineage>
        <taxon>Bacteria</taxon>
        <taxon>Bacillati</taxon>
        <taxon>Actinomycetota</taxon>
        <taxon>Actinomycetes</taxon>
        <taxon>Streptosporangiales</taxon>
        <taxon>Streptosporangiaceae</taxon>
        <taxon>Nonomuraea</taxon>
    </lineage>
</organism>
<comment type="subcellular location">
    <subcellularLocation>
        <location evidence="1">Membrane</location>
        <topology evidence="1">Single-pass membrane protein</topology>
    </subcellularLocation>
</comment>